<evidence type="ECO:0000313" key="4">
    <source>
        <dbReference type="Proteomes" id="UP000095767"/>
    </source>
</evidence>
<organism evidence="3 4">
    <name type="scientific">Dichanthelium oligosanthes</name>
    <dbReference type="NCBI Taxonomy" id="888268"/>
    <lineage>
        <taxon>Eukaryota</taxon>
        <taxon>Viridiplantae</taxon>
        <taxon>Streptophyta</taxon>
        <taxon>Embryophyta</taxon>
        <taxon>Tracheophyta</taxon>
        <taxon>Spermatophyta</taxon>
        <taxon>Magnoliopsida</taxon>
        <taxon>Liliopsida</taxon>
        <taxon>Poales</taxon>
        <taxon>Poaceae</taxon>
        <taxon>PACMAD clade</taxon>
        <taxon>Panicoideae</taxon>
        <taxon>Panicodae</taxon>
        <taxon>Paniceae</taxon>
        <taxon>Dichantheliinae</taxon>
        <taxon>Dichanthelium</taxon>
    </lineage>
</organism>
<evidence type="ECO:0000256" key="1">
    <source>
        <dbReference type="SAM" id="Phobius"/>
    </source>
</evidence>
<dbReference type="Proteomes" id="UP000095767">
    <property type="component" value="Unassembled WGS sequence"/>
</dbReference>
<proteinExistence type="predicted"/>
<dbReference type="STRING" id="888268.A0A1E5WB32"/>
<accession>A0A1E5WB32</accession>
<dbReference type="OrthoDB" id="10457051at2759"/>
<keyword evidence="4" id="KW-1185">Reference proteome</keyword>
<dbReference type="Pfam" id="PF13968">
    <property type="entry name" value="DUF4220"/>
    <property type="match status" value="1"/>
</dbReference>
<dbReference type="PANTHER" id="PTHR31325">
    <property type="entry name" value="OS01G0798800 PROTEIN-RELATED"/>
    <property type="match status" value="1"/>
</dbReference>
<evidence type="ECO:0000259" key="2">
    <source>
        <dbReference type="Pfam" id="PF13968"/>
    </source>
</evidence>
<keyword evidence="1" id="KW-0472">Membrane</keyword>
<sequence>MRGRTLHAAIQPMAYSGSSSAPKSFPVDDAYRPVSDRKVYLFALCSLVFLLVPQLILINFKRLQRQWGELHGVEILAAVVVALHFLQFILHHLRFRRSHWLVQWGAWAAYYVPMPLEALAVGMTLRLRRPFWPVALLFAAGQSDTMAAYSLDDDSQNMRRFAKRTLYLAYLIVALLQVAPTELCFLLVNSFLVLFVHLRVGSMAMIPSGDICMVAAEGVISRAPSTASQAQGAVVAVGSLESRRSAISGSTTYEDILGLQYSAKLKEVCLSSALFLQLLQRYHNPHQRVDTSSANLAFKELLAREEDRGYARALKLVEVQLSFIYDHFFSVHGSPSSASYKLYWDHCVFKIGFLMHILSLVDPKAVVQQQAEHSTFAVGVIYVLVMLELCQLAHYLTSDRFIVSYMCDRARVLLSSRHSSSPGKPLHMVVLNAISETTGTRWQNTLGQYSLVEDFDCASLGQRLMGRLHGRPQRGTYASPVALSADEVKAWILGKVVILKASGSSWSTASESADPTSSPSRRRIAILGVQPPHQVSWAFRQETTIHTILTWHIATWLCAMRDVNEVLPSSDYMAATRLSSYCAYLVAFHPEFLPGHRTVARRVFDEAEYSSQGPDSPDS</sequence>
<dbReference type="AlphaFoldDB" id="A0A1E5WB32"/>
<reference evidence="3 4" key="1">
    <citation type="submission" date="2016-09" db="EMBL/GenBank/DDBJ databases">
        <title>The draft genome of Dichanthelium oligosanthes: A C3 panicoid grass species.</title>
        <authorList>
            <person name="Studer A.J."/>
            <person name="Schnable J.C."/>
            <person name="Brutnell T.P."/>
        </authorList>
    </citation>
    <scope>NUCLEOTIDE SEQUENCE [LARGE SCALE GENOMIC DNA]</scope>
    <source>
        <strain evidence="4">cv. Kellogg 1175</strain>
        <tissue evidence="3">Leaf</tissue>
    </source>
</reference>
<feature type="transmembrane region" description="Helical" evidence="1">
    <location>
        <begin position="39"/>
        <end position="58"/>
    </location>
</feature>
<evidence type="ECO:0000313" key="3">
    <source>
        <dbReference type="EMBL" id="OEL34602.1"/>
    </source>
</evidence>
<feature type="transmembrane region" description="Helical" evidence="1">
    <location>
        <begin position="169"/>
        <end position="196"/>
    </location>
</feature>
<feature type="domain" description="DUF4220" evidence="2">
    <location>
        <begin position="107"/>
        <end position="453"/>
    </location>
</feature>
<dbReference type="EMBL" id="LWDX02014794">
    <property type="protein sequence ID" value="OEL34602.1"/>
    <property type="molecule type" value="Genomic_DNA"/>
</dbReference>
<keyword evidence="1" id="KW-0812">Transmembrane</keyword>
<keyword evidence="1" id="KW-1133">Transmembrane helix</keyword>
<protein>
    <recommendedName>
        <fullName evidence="2">DUF4220 domain-containing protein</fullName>
    </recommendedName>
</protein>
<gene>
    <name evidence="3" type="ORF">BAE44_0004379</name>
</gene>
<name>A0A1E5WB32_9POAL</name>
<comment type="caution">
    <text evidence="3">The sequence shown here is derived from an EMBL/GenBank/DDBJ whole genome shotgun (WGS) entry which is preliminary data.</text>
</comment>
<feature type="transmembrane region" description="Helical" evidence="1">
    <location>
        <begin position="70"/>
        <end position="89"/>
    </location>
</feature>
<dbReference type="InterPro" id="IPR025315">
    <property type="entry name" value="DUF4220"/>
</dbReference>